<dbReference type="PIRSF" id="PIRSF000883">
    <property type="entry name" value="Pesterase_MJ0912"/>
    <property type="match status" value="1"/>
</dbReference>
<dbReference type="PANTHER" id="PTHR42850">
    <property type="entry name" value="METALLOPHOSPHOESTERASE"/>
    <property type="match status" value="1"/>
</dbReference>
<dbReference type="AlphaFoldDB" id="A0ABD6AS40"/>
<dbReference type="InterPro" id="IPR050126">
    <property type="entry name" value="Ap4A_hydrolase"/>
</dbReference>
<dbReference type="GO" id="GO:0046872">
    <property type="term" value="F:metal ion binding"/>
    <property type="evidence" value="ECO:0007669"/>
    <property type="project" value="UniProtKB-KW"/>
</dbReference>
<sequence>MRIGLVSDLHANAVAFAAVRDALAEASLDRLVCAGDVVGYNPFPAECVEALRSDAAARQVGVETVTTVQGNHDRAVADPERYRHNEMAFAGLRYARERLDDEQRAWLDALPVEATLADGRVRVVHDHPVERDRYVHPEGFPALADHLGEESVLVLGHTHVQHHEWVDDTLVVNPGSVGQPRDGDPRAAFAVLDLPDDGRPSVTDHRVDYDVDSVQAAVAAAGLPERTARRLARGK</sequence>
<dbReference type="RefSeq" id="WP_250872695.1">
    <property type="nucleotide sequence ID" value="NZ_JALXFV010000003.1"/>
</dbReference>
<evidence type="ECO:0000256" key="1">
    <source>
        <dbReference type="RuleBase" id="RU362039"/>
    </source>
</evidence>
<dbReference type="EMBL" id="JBHUDC010000003">
    <property type="protein sequence ID" value="MFD1512715.1"/>
    <property type="molecule type" value="Genomic_DNA"/>
</dbReference>
<evidence type="ECO:0000259" key="2">
    <source>
        <dbReference type="Pfam" id="PF12850"/>
    </source>
</evidence>
<evidence type="ECO:0000313" key="4">
    <source>
        <dbReference type="Proteomes" id="UP001597187"/>
    </source>
</evidence>
<feature type="domain" description="Calcineurin-like phosphoesterase" evidence="2">
    <location>
        <begin position="1"/>
        <end position="195"/>
    </location>
</feature>
<protein>
    <recommendedName>
        <fullName evidence="1">Phosphoesterase</fullName>
        <ecNumber evidence="1">3.1.4.-</ecNumber>
    </recommendedName>
</protein>
<dbReference type="InterPro" id="IPR000979">
    <property type="entry name" value="Phosphodiesterase_MJ0936/Vps29"/>
</dbReference>
<dbReference type="PANTHER" id="PTHR42850:SF2">
    <property type="entry name" value="BLL5683 PROTEIN"/>
    <property type="match status" value="1"/>
</dbReference>
<dbReference type="NCBIfam" id="TIGR00040">
    <property type="entry name" value="yfcE"/>
    <property type="match status" value="1"/>
</dbReference>
<comment type="similarity">
    <text evidence="1">Belongs to the metallophosphoesterase superfamily. YfcE family.</text>
</comment>
<accession>A0ABD6AS40</accession>
<dbReference type="Gene3D" id="3.60.21.10">
    <property type="match status" value="1"/>
</dbReference>
<name>A0ABD6AS40_9EURY</name>
<organism evidence="3 4">
    <name type="scientific">Halomarina rubra</name>
    <dbReference type="NCBI Taxonomy" id="2071873"/>
    <lineage>
        <taxon>Archaea</taxon>
        <taxon>Methanobacteriati</taxon>
        <taxon>Methanobacteriota</taxon>
        <taxon>Stenosarchaea group</taxon>
        <taxon>Halobacteria</taxon>
        <taxon>Halobacteriales</taxon>
        <taxon>Natronomonadaceae</taxon>
        <taxon>Halomarina</taxon>
    </lineage>
</organism>
<gene>
    <name evidence="3" type="ORF">ACFSBT_05395</name>
</gene>
<keyword evidence="1" id="KW-0479">Metal-binding</keyword>
<dbReference type="Proteomes" id="UP001597187">
    <property type="component" value="Unassembled WGS sequence"/>
</dbReference>
<dbReference type="InterPro" id="IPR011152">
    <property type="entry name" value="Pesterase_MJ0912"/>
</dbReference>
<dbReference type="Pfam" id="PF12850">
    <property type="entry name" value="Metallophos_2"/>
    <property type="match status" value="1"/>
</dbReference>
<reference evidence="3 4" key="1">
    <citation type="journal article" date="2019" name="Int. J. Syst. Evol. Microbiol.">
        <title>The Global Catalogue of Microorganisms (GCM) 10K type strain sequencing project: providing services to taxonomists for standard genome sequencing and annotation.</title>
        <authorList>
            <consortium name="The Broad Institute Genomics Platform"/>
            <consortium name="The Broad Institute Genome Sequencing Center for Infectious Disease"/>
            <person name="Wu L."/>
            <person name="Ma J."/>
        </authorList>
    </citation>
    <scope>NUCLEOTIDE SEQUENCE [LARGE SCALE GENOMIC DNA]</scope>
    <source>
        <strain evidence="3 4">CGMCC 1.12563</strain>
    </source>
</reference>
<dbReference type="SUPFAM" id="SSF56300">
    <property type="entry name" value="Metallo-dependent phosphatases"/>
    <property type="match status" value="1"/>
</dbReference>
<comment type="caution">
    <text evidence="3">The sequence shown here is derived from an EMBL/GenBank/DDBJ whole genome shotgun (WGS) entry which is preliminary data.</text>
</comment>
<proteinExistence type="inferred from homology"/>
<comment type="cofactor">
    <cofactor evidence="1">
        <name>a divalent metal cation</name>
        <dbReference type="ChEBI" id="CHEBI:60240"/>
    </cofactor>
</comment>
<evidence type="ECO:0000313" key="3">
    <source>
        <dbReference type="EMBL" id="MFD1512715.1"/>
    </source>
</evidence>
<keyword evidence="4" id="KW-1185">Reference proteome</keyword>
<dbReference type="InterPro" id="IPR024654">
    <property type="entry name" value="Calcineurin-like_PHP_lpxH"/>
</dbReference>
<dbReference type="InterPro" id="IPR029052">
    <property type="entry name" value="Metallo-depent_PP-like"/>
</dbReference>
<dbReference type="EC" id="3.1.4.-" evidence="1"/>
<dbReference type="GO" id="GO:0016787">
    <property type="term" value="F:hydrolase activity"/>
    <property type="evidence" value="ECO:0007669"/>
    <property type="project" value="UniProtKB-UniRule"/>
</dbReference>